<dbReference type="InterPro" id="IPR015797">
    <property type="entry name" value="NUDIX_hydrolase-like_dom_sf"/>
</dbReference>
<keyword evidence="3" id="KW-1185">Reference proteome</keyword>
<dbReference type="RefSeq" id="WP_316974811.1">
    <property type="nucleotide sequence ID" value="NZ_JAWIIJ010000013.1"/>
</dbReference>
<proteinExistence type="predicted"/>
<dbReference type="Pfam" id="PF00293">
    <property type="entry name" value="NUDIX"/>
    <property type="match status" value="1"/>
</dbReference>
<dbReference type="InterPro" id="IPR000086">
    <property type="entry name" value="NUDIX_hydrolase_dom"/>
</dbReference>
<feature type="domain" description="Nudix hydrolase" evidence="1">
    <location>
        <begin position="25"/>
        <end position="159"/>
    </location>
</feature>
<name>A0ABU3W1J7_9GAMM</name>
<dbReference type="SUPFAM" id="SSF55811">
    <property type="entry name" value="Nudix"/>
    <property type="match status" value="1"/>
</dbReference>
<protein>
    <submittedName>
        <fullName evidence="2">NUDIX domain-containing protein</fullName>
    </submittedName>
</protein>
<dbReference type="InterPro" id="IPR054105">
    <property type="entry name" value="WHD_NrtR"/>
</dbReference>
<evidence type="ECO:0000313" key="3">
    <source>
        <dbReference type="Proteomes" id="UP001269819"/>
    </source>
</evidence>
<dbReference type="Pfam" id="PF21906">
    <property type="entry name" value="WHD_NrtR"/>
    <property type="match status" value="1"/>
</dbReference>
<evidence type="ECO:0000313" key="2">
    <source>
        <dbReference type="EMBL" id="MDV2080396.1"/>
    </source>
</evidence>
<dbReference type="Gene3D" id="1.10.10.10">
    <property type="entry name" value="Winged helix-like DNA-binding domain superfamily/Winged helix DNA-binding domain"/>
    <property type="match status" value="1"/>
</dbReference>
<dbReference type="PANTHER" id="PTHR43736">
    <property type="entry name" value="ADP-RIBOSE PYROPHOSPHATASE"/>
    <property type="match status" value="1"/>
</dbReference>
<reference evidence="2 3" key="1">
    <citation type="submission" date="2023-10" db="EMBL/GenBank/DDBJ databases">
        <title>Characteristics and mechanism of a salt-tolerant marine origin heterotrophic nitrifying- aerobic denitrifying bacteria Marinobacter xestospongiae HN1.</title>
        <authorList>
            <person name="Qi R."/>
        </authorList>
    </citation>
    <scope>NUCLEOTIDE SEQUENCE [LARGE SCALE GENOMIC DNA]</scope>
    <source>
        <strain evidence="2 3">HN1</strain>
    </source>
</reference>
<comment type="caution">
    <text evidence="2">The sequence shown here is derived from an EMBL/GenBank/DDBJ whole genome shotgun (WGS) entry which is preliminary data.</text>
</comment>
<gene>
    <name evidence="2" type="ORF">RYS15_17050</name>
</gene>
<organism evidence="2 3">
    <name type="scientific">Marinobacter xestospongiae</name>
    <dbReference type="NCBI Taxonomy" id="994319"/>
    <lineage>
        <taxon>Bacteria</taxon>
        <taxon>Pseudomonadati</taxon>
        <taxon>Pseudomonadota</taxon>
        <taxon>Gammaproteobacteria</taxon>
        <taxon>Pseudomonadales</taxon>
        <taxon>Marinobacteraceae</taxon>
        <taxon>Marinobacter</taxon>
    </lineage>
</organism>
<dbReference type="Gene3D" id="3.90.79.10">
    <property type="entry name" value="Nucleoside Triphosphate Pyrophosphohydrolase"/>
    <property type="match status" value="1"/>
</dbReference>
<dbReference type="InterPro" id="IPR036388">
    <property type="entry name" value="WH-like_DNA-bd_sf"/>
</dbReference>
<dbReference type="InterPro" id="IPR036390">
    <property type="entry name" value="WH_DNA-bd_sf"/>
</dbReference>
<dbReference type="PROSITE" id="PS51462">
    <property type="entry name" value="NUDIX"/>
    <property type="match status" value="1"/>
</dbReference>
<dbReference type="PANTHER" id="PTHR43736:SF4">
    <property type="entry name" value="SLR1690 PROTEIN"/>
    <property type="match status" value="1"/>
</dbReference>
<evidence type="ECO:0000259" key="1">
    <source>
        <dbReference type="PROSITE" id="PS51462"/>
    </source>
</evidence>
<dbReference type="SUPFAM" id="SSF46785">
    <property type="entry name" value="Winged helix' DNA-binding domain"/>
    <property type="match status" value="1"/>
</dbReference>
<sequence length="247" mass="27291">MANSDSMDEQHYLTNYQAGDYSSPLVTVDVAIFTLIEGQLHVLLVQRGNHPAQGRWALPGGFIDTDSDLDLSEAAGRKLHEKTGVNAPYLEQVCTAGDARRDPRGWSVTVLYMALMAHAPTAEFVETVTDARWWPLSSAQQQHLAFDHNHLLEAARQRLSSKTAYTVLPIHTLDEPFTLTQLQQAFEEVLGAPLEKKSFRRRILSADILEESGEAPPPGGRGRPAALFRPKAGLEDHAFVRVVGEGR</sequence>
<dbReference type="EMBL" id="JAWIIJ010000013">
    <property type="protein sequence ID" value="MDV2080396.1"/>
    <property type="molecule type" value="Genomic_DNA"/>
</dbReference>
<dbReference type="Proteomes" id="UP001269819">
    <property type="component" value="Unassembled WGS sequence"/>
</dbReference>
<dbReference type="CDD" id="cd18873">
    <property type="entry name" value="NUDIX_NadM_like"/>
    <property type="match status" value="1"/>
</dbReference>
<accession>A0ABU3W1J7</accession>